<feature type="binding site" evidence="10">
    <location>
        <position position="285"/>
    </location>
    <ligand>
        <name>UDP-N-acetyl-alpha-D-glucosamine</name>
        <dbReference type="ChEBI" id="CHEBI:57705"/>
    </ligand>
</feature>
<evidence type="ECO:0000256" key="10">
    <source>
        <dbReference type="HAMAP-Rule" id="MF_00033"/>
    </source>
</evidence>
<keyword evidence="7 10" id="KW-0472">Membrane</keyword>
<dbReference type="InterPro" id="IPR006009">
    <property type="entry name" value="GlcNAc_MurG"/>
</dbReference>
<dbReference type="EMBL" id="CP044399">
    <property type="protein sequence ID" value="QFI39791.1"/>
    <property type="molecule type" value="Genomic_DNA"/>
</dbReference>
<dbReference type="UniPathway" id="UPA00219"/>
<dbReference type="Pfam" id="PF03033">
    <property type="entry name" value="Glyco_transf_28"/>
    <property type="match status" value="1"/>
</dbReference>
<dbReference type="KEGG" id="mmaa:FR932_19220"/>
<comment type="similarity">
    <text evidence="10">Belongs to the glycosyltransferase 28 family. MurG subfamily.</text>
</comment>
<dbReference type="OrthoDB" id="9808936at2"/>
<feature type="binding site" evidence="10">
    <location>
        <begin position="259"/>
        <end position="264"/>
    </location>
    <ligand>
        <name>UDP-N-acetyl-alpha-D-glucosamine</name>
        <dbReference type="ChEBI" id="CHEBI:57705"/>
    </ligand>
</feature>
<dbReference type="GO" id="GO:0005886">
    <property type="term" value="C:plasma membrane"/>
    <property type="evidence" value="ECO:0007669"/>
    <property type="project" value="UniProtKB-SubCell"/>
</dbReference>
<comment type="pathway">
    <text evidence="10">Cell wall biogenesis; peptidoglycan biosynthesis.</text>
</comment>
<evidence type="ECO:0000256" key="4">
    <source>
        <dbReference type="ARBA" id="ARBA00022679"/>
    </source>
</evidence>
<organism evidence="13 14">
    <name type="scientific">Moritella marina ATCC 15381</name>
    <dbReference type="NCBI Taxonomy" id="1202962"/>
    <lineage>
        <taxon>Bacteria</taxon>
        <taxon>Pseudomonadati</taxon>
        <taxon>Pseudomonadota</taxon>
        <taxon>Gammaproteobacteria</taxon>
        <taxon>Alteromonadales</taxon>
        <taxon>Moritellaceae</taxon>
        <taxon>Moritella</taxon>
    </lineage>
</organism>
<proteinExistence type="inferred from homology"/>
<dbReference type="RefSeq" id="WP_019442611.1">
    <property type="nucleotide sequence ID" value="NZ_ALOE01000033.1"/>
</dbReference>
<dbReference type="NCBIfam" id="TIGR01133">
    <property type="entry name" value="murG"/>
    <property type="match status" value="1"/>
</dbReference>
<dbReference type="SUPFAM" id="SSF53756">
    <property type="entry name" value="UDP-Glycosyltransferase/glycogen phosphorylase"/>
    <property type="match status" value="1"/>
</dbReference>
<accession>A0A5J6WR13</accession>
<dbReference type="GO" id="GO:0005975">
    <property type="term" value="P:carbohydrate metabolic process"/>
    <property type="evidence" value="ECO:0007669"/>
    <property type="project" value="InterPro"/>
</dbReference>
<reference evidence="13 14" key="1">
    <citation type="submission" date="2019-09" db="EMBL/GenBank/DDBJ databases">
        <title>Hybrid Assembly of the complete Genome of the Deep-Sea Bacterium Moritella marina from long Nanopore and Illumina reads.</title>
        <authorList>
            <person name="Magin S."/>
            <person name="Georgoulis A."/>
            <person name="Papadimitriou K."/>
            <person name="Iliakis G."/>
            <person name="Vorgias C.E."/>
        </authorList>
    </citation>
    <scope>NUCLEOTIDE SEQUENCE [LARGE SCALE GENOMIC DNA]</scope>
    <source>
        <strain evidence="13 14">MP-1</strain>
    </source>
</reference>
<sequence>MTKRLLVMAGGTGGHVFPGIAVAKHLEQQGWAIHWIGTADRMEADLVPQHGFDISFIDISGVRGNGLKRLCAAPFRILKSVLQARKVMQDFKPDVVLGMGGFASGPGGVAAWLQGIPVVLHEQNAAAGLTNRLLAKIAKRVLMAFPGAFAQGQLVGNPVREDVLALHQQVRIKQDKLTVLVVGGSLGAKVLNDTLPAALALLPQDKICVHHQVGKNNTAKVNDAYNTAGVTAEILVADFIDDMAQAYAQADVVVCRAGALTVSEVAVAGLPAIFIPLPHAVDDHQTKNAQSLVAAGGAVLIPQPQFNAADLAKLLKQWIDDESQLVTMSKAAKTAAILDATEQVAIACSALNEER</sequence>
<dbReference type="EC" id="2.4.1.227" evidence="10"/>
<keyword evidence="2 10" id="KW-0132">Cell division</keyword>
<gene>
    <name evidence="10 13" type="primary">murG</name>
    <name evidence="13" type="ORF">FR932_19220</name>
</gene>
<feature type="binding site" evidence="10">
    <location>
        <position position="240"/>
    </location>
    <ligand>
        <name>UDP-N-acetyl-alpha-D-glucosamine</name>
        <dbReference type="ChEBI" id="CHEBI:57705"/>
    </ligand>
</feature>
<comment type="function">
    <text evidence="10">Cell wall formation. Catalyzes the transfer of a GlcNAc subunit on undecaprenyl-pyrophosphoryl-MurNAc-pentapeptide (lipid intermediate I) to form undecaprenyl-pyrophosphoryl-MurNAc-(pentapeptide)GlcNAc (lipid intermediate II).</text>
</comment>
<name>A0A5J6WR13_MORMI</name>
<dbReference type="GO" id="GO:0050511">
    <property type="term" value="F:undecaprenyldiphospho-muramoylpentapeptide beta-N-acetylglucosaminyltransferase activity"/>
    <property type="evidence" value="ECO:0007669"/>
    <property type="project" value="UniProtKB-UniRule"/>
</dbReference>
<dbReference type="InterPro" id="IPR004276">
    <property type="entry name" value="GlycoTrans_28_N"/>
</dbReference>
<keyword evidence="1 10" id="KW-1003">Cell membrane</keyword>
<evidence type="ECO:0000313" key="13">
    <source>
        <dbReference type="EMBL" id="QFI39791.1"/>
    </source>
</evidence>
<dbReference type="GO" id="GO:0008360">
    <property type="term" value="P:regulation of cell shape"/>
    <property type="evidence" value="ECO:0007669"/>
    <property type="project" value="UniProtKB-KW"/>
</dbReference>
<dbReference type="GO" id="GO:0009252">
    <property type="term" value="P:peptidoglycan biosynthetic process"/>
    <property type="evidence" value="ECO:0007669"/>
    <property type="project" value="UniProtKB-UniRule"/>
</dbReference>
<dbReference type="Pfam" id="PF04101">
    <property type="entry name" value="Glyco_tran_28_C"/>
    <property type="match status" value="1"/>
</dbReference>
<keyword evidence="8 10" id="KW-0131">Cell cycle</keyword>
<keyword evidence="9 10" id="KW-0961">Cell wall biogenesis/degradation</keyword>
<comment type="catalytic activity">
    <reaction evidence="10">
        <text>di-trans,octa-cis-undecaprenyl diphospho-N-acetyl-alpha-D-muramoyl-L-alanyl-D-glutamyl-meso-2,6-diaminopimeloyl-D-alanyl-D-alanine + UDP-N-acetyl-alpha-D-glucosamine = di-trans,octa-cis-undecaprenyl diphospho-[N-acetyl-alpha-D-glucosaminyl-(1-&gt;4)]-N-acetyl-alpha-D-muramoyl-L-alanyl-D-glutamyl-meso-2,6-diaminopimeloyl-D-alanyl-D-alanine + UDP + H(+)</text>
        <dbReference type="Rhea" id="RHEA:31227"/>
        <dbReference type="ChEBI" id="CHEBI:15378"/>
        <dbReference type="ChEBI" id="CHEBI:57705"/>
        <dbReference type="ChEBI" id="CHEBI:58223"/>
        <dbReference type="ChEBI" id="CHEBI:61387"/>
        <dbReference type="ChEBI" id="CHEBI:61388"/>
        <dbReference type="EC" id="2.4.1.227"/>
    </reaction>
</comment>
<feature type="domain" description="Glycosyl transferase family 28 C-terminal" evidence="12">
    <location>
        <begin position="178"/>
        <end position="343"/>
    </location>
</feature>
<evidence type="ECO:0000256" key="5">
    <source>
        <dbReference type="ARBA" id="ARBA00022960"/>
    </source>
</evidence>
<comment type="subcellular location">
    <subcellularLocation>
        <location evidence="10">Cell membrane</location>
        <topology evidence="10">Peripheral membrane protein</topology>
        <orientation evidence="10">Cytoplasmic side</orientation>
    </subcellularLocation>
</comment>
<dbReference type="GO" id="GO:0051991">
    <property type="term" value="F:UDP-N-acetyl-D-glucosamine:N-acetylmuramoyl-L-alanyl-D-glutamyl-meso-2,6-diaminopimelyl-D-alanyl-D-alanine-diphosphoundecaprenol 4-beta-N-acetylglucosaminlytransferase activity"/>
    <property type="evidence" value="ECO:0007669"/>
    <property type="project" value="RHEA"/>
</dbReference>
<feature type="binding site" evidence="10">
    <location>
        <position position="124"/>
    </location>
    <ligand>
        <name>UDP-N-acetyl-alpha-D-glucosamine</name>
        <dbReference type="ChEBI" id="CHEBI:57705"/>
    </ligand>
</feature>
<evidence type="ECO:0000256" key="2">
    <source>
        <dbReference type="ARBA" id="ARBA00022618"/>
    </source>
</evidence>
<keyword evidence="6 10" id="KW-0573">Peptidoglycan synthesis</keyword>
<evidence type="ECO:0000259" key="11">
    <source>
        <dbReference type="Pfam" id="PF03033"/>
    </source>
</evidence>
<keyword evidence="14" id="KW-1185">Reference proteome</keyword>
<feature type="binding site" evidence="10">
    <location>
        <position position="185"/>
    </location>
    <ligand>
        <name>UDP-N-acetyl-alpha-D-glucosamine</name>
        <dbReference type="ChEBI" id="CHEBI:57705"/>
    </ligand>
</feature>
<evidence type="ECO:0000256" key="8">
    <source>
        <dbReference type="ARBA" id="ARBA00023306"/>
    </source>
</evidence>
<dbReference type="InterPro" id="IPR007235">
    <property type="entry name" value="Glyco_trans_28_C"/>
</dbReference>
<keyword evidence="3 10" id="KW-0328">Glycosyltransferase</keyword>
<dbReference type="PANTHER" id="PTHR21015">
    <property type="entry name" value="UDP-N-ACETYLGLUCOSAMINE--N-ACETYLMURAMYL-(PENTAPEPTIDE) PYROPHOSPHORYL-UNDECAPRENOL N-ACETYLGLUCOSAMINE TRANSFERASE 1"/>
    <property type="match status" value="1"/>
</dbReference>
<dbReference type="CDD" id="cd03785">
    <property type="entry name" value="GT28_MurG"/>
    <property type="match status" value="1"/>
</dbReference>
<evidence type="ECO:0000256" key="9">
    <source>
        <dbReference type="ARBA" id="ARBA00023316"/>
    </source>
</evidence>
<dbReference type="GO" id="GO:0051301">
    <property type="term" value="P:cell division"/>
    <property type="evidence" value="ECO:0007669"/>
    <property type="project" value="UniProtKB-KW"/>
</dbReference>
<keyword evidence="4 10" id="KW-0808">Transferase</keyword>
<dbReference type="Proteomes" id="UP000327424">
    <property type="component" value="Chromosome"/>
</dbReference>
<evidence type="ECO:0000256" key="6">
    <source>
        <dbReference type="ARBA" id="ARBA00022984"/>
    </source>
</evidence>
<evidence type="ECO:0000313" key="14">
    <source>
        <dbReference type="Proteomes" id="UP000327424"/>
    </source>
</evidence>
<protein>
    <recommendedName>
        <fullName evidence="10">UDP-N-acetylglucosamine--N-acetylmuramyl-(pentapeptide) pyrophosphoryl-undecaprenol N-acetylglucosamine transferase</fullName>
        <ecNumber evidence="10">2.4.1.227</ecNumber>
    </recommendedName>
    <alternativeName>
        <fullName evidence="10">Undecaprenyl-PP-MurNAc-pentapeptide-UDPGlcNAc GlcNAc transferase</fullName>
    </alternativeName>
</protein>
<dbReference type="GO" id="GO:0071555">
    <property type="term" value="P:cell wall organization"/>
    <property type="evidence" value="ECO:0007669"/>
    <property type="project" value="UniProtKB-KW"/>
</dbReference>
<evidence type="ECO:0000256" key="1">
    <source>
        <dbReference type="ARBA" id="ARBA00022475"/>
    </source>
</evidence>
<keyword evidence="5 10" id="KW-0133">Cell shape</keyword>
<feature type="binding site" evidence="10">
    <location>
        <position position="160"/>
    </location>
    <ligand>
        <name>UDP-N-acetyl-alpha-D-glucosamine</name>
        <dbReference type="ChEBI" id="CHEBI:57705"/>
    </ligand>
</feature>
<dbReference type="PANTHER" id="PTHR21015:SF22">
    <property type="entry name" value="GLYCOSYLTRANSFERASE"/>
    <property type="match status" value="1"/>
</dbReference>
<evidence type="ECO:0000259" key="12">
    <source>
        <dbReference type="Pfam" id="PF04101"/>
    </source>
</evidence>
<dbReference type="AlphaFoldDB" id="A0A5J6WR13"/>
<dbReference type="Gene3D" id="3.40.50.2000">
    <property type="entry name" value="Glycogen Phosphorylase B"/>
    <property type="match status" value="2"/>
</dbReference>
<feature type="binding site" evidence="10">
    <location>
        <begin position="12"/>
        <end position="14"/>
    </location>
    <ligand>
        <name>UDP-N-acetyl-alpha-D-glucosamine</name>
        <dbReference type="ChEBI" id="CHEBI:57705"/>
    </ligand>
</feature>
<dbReference type="HAMAP" id="MF_00033">
    <property type="entry name" value="MurG"/>
    <property type="match status" value="1"/>
</dbReference>
<evidence type="ECO:0000256" key="7">
    <source>
        <dbReference type="ARBA" id="ARBA00023136"/>
    </source>
</evidence>
<evidence type="ECO:0000256" key="3">
    <source>
        <dbReference type="ARBA" id="ARBA00022676"/>
    </source>
</evidence>
<feature type="domain" description="Glycosyltransferase family 28 N-terminal" evidence="11">
    <location>
        <begin position="6"/>
        <end position="142"/>
    </location>
</feature>